<dbReference type="InterPro" id="IPR021363">
    <property type="entry name" value="DUF2835"/>
</dbReference>
<dbReference type="EMBL" id="VIKR01000001">
    <property type="protein sequence ID" value="TQV76583.1"/>
    <property type="molecule type" value="Genomic_DNA"/>
</dbReference>
<evidence type="ECO:0000313" key="1">
    <source>
        <dbReference type="EMBL" id="TQV76583.1"/>
    </source>
</evidence>
<keyword evidence="2" id="KW-1185">Reference proteome</keyword>
<proteinExistence type="predicted"/>
<comment type="caution">
    <text evidence="1">The sequence shown here is derived from an EMBL/GenBank/DDBJ whole genome shotgun (WGS) entry which is preliminary data.</text>
</comment>
<dbReference type="RefSeq" id="WP_142887943.1">
    <property type="nucleotide sequence ID" value="NZ_VIKR01000001.1"/>
</dbReference>
<evidence type="ECO:0000313" key="2">
    <source>
        <dbReference type="Proteomes" id="UP000317839"/>
    </source>
</evidence>
<sequence length="83" mass="9460">MSDISADKNNQCQIVFDLSISPIEYQQYYRGEIKWVITNSLDGRKVQFPANLLTQHVTHEGIHGRFVLHYLASGKALKLDKLG</sequence>
<dbReference type="Proteomes" id="UP000317839">
    <property type="component" value="Unassembled WGS sequence"/>
</dbReference>
<protein>
    <submittedName>
        <fullName evidence="1">DUF2835 family protein</fullName>
    </submittedName>
</protein>
<dbReference type="Pfam" id="PF11197">
    <property type="entry name" value="DUF2835"/>
    <property type="match status" value="1"/>
</dbReference>
<reference evidence="1 2" key="1">
    <citation type="submission" date="2019-06" db="EMBL/GenBank/DDBJ databases">
        <title>Draft genome of Aliikangiella marina GYP-15.</title>
        <authorList>
            <person name="Wang G."/>
        </authorList>
    </citation>
    <scope>NUCLEOTIDE SEQUENCE [LARGE SCALE GENOMIC DNA]</scope>
    <source>
        <strain evidence="1 2">GYP-15</strain>
    </source>
</reference>
<name>A0A545TH71_9GAMM</name>
<accession>A0A545TH71</accession>
<gene>
    <name evidence="1" type="ORF">FLL45_01090</name>
</gene>
<organism evidence="1 2">
    <name type="scientific">Aliikangiella marina</name>
    <dbReference type="NCBI Taxonomy" id="1712262"/>
    <lineage>
        <taxon>Bacteria</taxon>
        <taxon>Pseudomonadati</taxon>
        <taxon>Pseudomonadota</taxon>
        <taxon>Gammaproteobacteria</taxon>
        <taxon>Oceanospirillales</taxon>
        <taxon>Pleioneaceae</taxon>
        <taxon>Aliikangiella</taxon>
    </lineage>
</organism>
<dbReference type="OrthoDB" id="5600793at2"/>
<dbReference type="AlphaFoldDB" id="A0A545TH71"/>